<protein>
    <recommendedName>
        <fullName evidence="2">Glutaredoxin domain-containing protein</fullName>
    </recommendedName>
</protein>
<dbReference type="InterPro" id="IPR002109">
    <property type="entry name" value="Glutaredoxin"/>
</dbReference>
<feature type="region of interest" description="Disordered" evidence="1">
    <location>
        <begin position="57"/>
        <end position="80"/>
    </location>
</feature>
<dbReference type="AlphaFoldDB" id="A0A2A6FRJ5"/>
<reference evidence="4" key="1">
    <citation type="submission" date="2017-03" db="EMBL/GenBank/DDBJ databases">
        <authorList>
            <person name="Lund M.B."/>
        </authorList>
    </citation>
    <scope>NUCLEOTIDE SEQUENCE [LARGE SCALE GENOMIC DNA]</scope>
</reference>
<dbReference type="PROSITE" id="PS51354">
    <property type="entry name" value="GLUTAREDOXIN_2"/>
    <property type="match status" value="1"/>
</dbReference>
<dbReference type="SUPFAM" id="SSF52833">
    <property type="entry name" value="Thioredoxin-like"/>
    <property type="match status" value="1"/>
</dbReference>
<name>A0A2A6FRJ5_9MICO</name>
<dbReference type="Pfam" id="PF00462">
    <property type="entry name" value="Glutaredoxin"/>
    <property type="match status" value="1"/>
</dbReference>
<feature type="domain" description="Glutaredoxin" evidence="2">
    <location>
        <begin position="87"/>
        <end position="139"/>
    </location>
</feature>
<accession>A0A2A6FRJ5</accession>
<organism evidence="3 4">
    <name type="scientific">Candidatus Lumbricidiphila eiseniae</name>
    <dbReference type="NCBI Taxonomy" id="1969409"/>
    <lineage>
        <taxon>Bacteria</taxon>
        <taxon>Bacillati</taxon>
        <taxon>Actinomycetota</taxon>
        <taxon>Actinomycetes</taxon>
        <taxon>Micrococcales</taxon>
        <taxon>Microbacteriaceae</taxon>
        <taxon>Candidatus Lumbricidiphila</taxon>
    </lineage>
</organism>
<dbReference type="EMBL" id="NAEP01000032">
    <property type="protein sequence ID" value="PDQ35504.1"/>
    <property type="molecule type" value="Genomic_DNA"/>
</dbReference>
<evidence type="ECO:0000313" key="3">
    <source>
        <dbReference type="EMBL" id="PDQ35504.1"/>
    </source>
</evidence>
<dbReference type="Proteomes" id="UP000219994">
    <property type="component" value="Unassembled WGS sequence"/>
</dbReference>
<gene>
    <name evidence="3" type="ORF">B5766_05410</name>
</gene>
<evidence type="ECO:0000256" key="1">
    <source>
        <dbReference type="SAM" id="MobiDB-lite"/>
    </source>
</evidence>
<dbReference type="Gene3D" id="3.40.30.10">
    <property type="entry name" value="Glutaredoxin"/>
    <property type="match status" value="1"/>
</dbReference>
<comment type="caution">
    <text evidence="3">The sequence shown here is derived from an EMBL/GenBank/DDBJ whole genome shotgun (WGS) entry which is preliminary data.</text>
</comment>
<evidence type="ECO:0000259" key="2">
    <source>
        <dbReference type="Pfam" id="PF00462"/>
    </source>
</evidence>
<evidence type="ECO:0000313" key="4">
    <source>
        <dbReference type="Proteomes" id="UP000219994"/>
    </source>
</evidence>
<sequence length="195" mass="21431">MFSPGIPGDFPYPPRGKERHSLMTLIAPEAEEILTVNSTDSIDNASVIEEVEHDADTLNSGDEDLSGDAPHKGSPGLQQAESETMPILMWSKLSGCVQCNASKRKLDESGIPYQIRYLEEHPEKANQFRNRGFMSAPVMITADNIWAGFRPDLIDVVIAEWQADQLLAESAQDCTYQTETNIGTTDGTTDGNNEN</sequence>
<dbReference type="CDD" id="cd02976">
    <property type="entry name" value="NrdH"/>
    <property type="match status" value="1"/>
</dbReference>
<proteinExistence type="predicted"/>
<dbReference type="InterPro" id="IPR036249">
    <property type="entry name" value="Thioredoxin-like_sf"/>
</dbReference>